<reference evidence="8 9" key="1">
    <citation type="submission" date="2016-10" db="EMBL/GenBank/DDBJ databases">
        <authorList>
            <person name="de Groot N.N."/>
        </authorList>
    </citation>
    <scope>NUCLEOTIDE SEQUENCE [LARGE SCALE GENOMIC DNA]</scope>
    <source>
        <strain evidence="8 9">DSM 44892</strain>
    </source>
</reference>
<evidence type="ECO:0000256" key="2">
    <source>
        <dbReference type="ARBA" id="ARBA00023015"/>
    </source>
</evidence>
<gene>
    <name evidence="8" type="ORF">SAMN05444695_104293</name>
</gene>
<organism evidence="8 9">
    <name type="scientific">Rhodococcus triatomae</name>
    <dbReference type="NCBI Taxonomy" id="300028"/>
    <lineage>
        <taxon>Bacteria</taxon>
        <taxon>Bacillati</taxon>
        <taxon>Actinomycetota</taxon>
        <taxon>Actinomycetes</taxon>
        <taxon>Mycobacteriales</taxon>
        <taxon>Nocardiaceae</taxon>
        <taxon>Rhodococcus</taxon>
    </lineage>
</organism>
<dbReference type="OrthoDB" id="5244716at2"/>
<keyword evidence="3" id="KW-0731">Sigma factor</keyword>
<dbReference type="AlphaFoldDB" id="A0A1G8H2U5"/>
<dbReference type="GO" id="GO:0016987">
    <property type="term" value="F:sigma factor activity"/>
    <property type="evidence" value="ECO:0007669"/>
    <property type="project" value="UniProtKB-KW"/>
</dbReference>
<comment type="similarity">
    <text evidence="1">Belongs to the sigma-70 factor family. ECF subfamily.</text>
</comment>
<evidence type="ECO:0000313" key="9">
    <source>
        <dbReference type="Proteomes" id="UP000183263"/>
    </source>
</evidence>
<proteinExistence type="inferred from homology"/>
<dbReference type="InterPro" id="IPR007627">
    <property type="entry name" value="RNA_pol_sigma70_r2"/>
</dbReference>
<dbReference type="InterPro" id="IPR014284">
    <property type="entry name" value="RNA_pol_sigma-70_dom"/>
</dbReference>
<dbReference type="InterPro" id="IPR036388">
    <property type="entry name" value="WH-like_DNA-bd_sf"/>
</dbReference>
<dbReference type="NCBIfam" id="TIGR02937">
    <property type="entry name" value="sigma70-ECF"/>
    <property type="match status" value="1"/>
</dbReference>
<keyword evidence="2" id="KW-0805">Transcription regulation</keyword>
<evidence type="ECO:0000259" key="6">
    <source>
        <dbReference type="Pfam" id="PF04542"/>
    </source>
</evidence>
<evidence type="ECO:0000313" key="8">
    <source>
        <dbReference type="EMBL" id="SDI00954.1"/>
    </source>
</evidence>
<protein>
    <submittedName>
        <fullName evidence="8">RNA polymerase sigma-70 factor, ECF subfamily</fullName>
    </submittedName>
</protein>
<dbReference type="GO" id="GO:0003677">
    <property type="term" value="F:DNA binding"/>
    <property type="evidence" value="ECO:0007669"/>
    <property type="project" value="UniProtKB-KW"/>
</dbReference>
<dbReference type="InterPro" id="IPR013324">
    <property type="entry name" value="RNA_pol_sigma_r3/r4-like"/>
</dbReference>
<dbReference type="SUPFAM" id="SSF88946">
    <property type="entry name" value="Sigma2 domain of RNA polymerase sigma factors"/>
    <property type="match status" value="1"/>
</dbReference>
<dbReference type="GO" id="GO:0006352">
    <property type="term" value="P:DNA-templated transcription initiation"/>
    <property type="evidence" value="ECO:0007669"/>
    <property type="project" value="InterPro"/>
</dbReference>
<dbReference type="Proteomes" id="UP000183263">
    <property type="component" value="Unassembled WGS sequence"/>
</dbReference>
<dbReference type="PANTHER" id="PTHR43133">
    <property type="entry name" value="RNA POLYMERASE ECF-TYPE SIGMA FACTO"/>
    <property type="match status" value="1"/>
</dbReference>
<dbReference type="RefSeq" id="WP_083342999.1">
    <property type="nucleotide sequence ID" value="NZ_FNDN01000004.1"/>
</dbReference>
<dbReference type="Pfam" id="PF04542">
    <property type="entry name" value="Sigma70_r2"/>
    <property type="match status" value="1"/>
</dbReference>
<dbReference type="EMBL" id="FNDN01000004">
    <property type="protein sequence ID" value="SDI00954.1"/>
    <property type="molecule type" value="Genomic_DNA"/>
</dbReference>
<sequence length="210" mass="23294">MTAPSWEECVDLLVPPVAVQSGSTPTVHSDVVRRDEHELLRRAADGDRAAFDQLVRGHAAALYRYARGAVRNSDVHDVVQETFIAAWRQIPGFRQESSFENWLVAICRRKIADLYRSYRSVPVDTDSFSTLPAATTFETSAVATSAAFVGALSVALAQLPDRQRDVWILREVEGHTFPAIGTRLGLSADAARGHHRRARANLAHELAHWK</sequence>
<evidence type="ECO:0000256" key="1">
    <source>
        <dbReference type="ARBA" id="ARBA00010641"/>
    </source>
</evidence>
<evidence type="ECO:0000256" key="5">
    <source>
        <dbReference type="ARBA" id="ARBA00023163"/>
    </source>
</evidence>
<dbReference type="InterPro" id="IPR039425">
    <property type="entry name" value="RNA_pol_sigma-70-like"/>
</dbReference>
<dbReference type="Pfam" id="PF08281">
    <property type="entry name" value="Sigma70_r4_2"/>
    <property type="match status" value="1"/>
</dbReference>
<dbReference type="CDD" id="cd06171">
    <property type="entry name" value="Sigma70_r4"/>
    <property type="match status" value="1"/>
</dbReference>
<dbReference type="SUPFAM" id="SSF88659">
    <property type="entry name" value="Sigma3 and sigma4 domains of RNA polymerase sigma factors"/>
    <property type="match status" value="1"/>
</dbReference>
<keyword evidence="9" id="KW-1185">Reference proteome</keyword>
<dbReference type="PANTHER" id="PTHR43133:SF8">
    <property type="entry name" value="RNA POLYMERASE SIGMA FACTOR HI_1459-RELATED"/>
    <property type="match status" value="1"/>
</dbReference>
<accession>A0A1G8H2U5</accession>
<name>A0A1G8H2U5_9NOCA</name>
<dbReference type="Gene3D" id="1.10.10.10">
    <property type="entry name" value="Winged helix-like DNA-binding domain superfamily/Winged helix DNA-binding domain"/>
    <property type="match status" value="1"/>
</dbReference>
<evidence type="ECO:0000259" key="7">
    <source>
        <dbReference type="Pfam" id="PF08281"/>
    </source>
</evidence>
<dbReference type="InterPro" id="IPR013325">
    <property type="entry name" value="RNA_pol_sigma_r2"/>
</dbReference>
<feature type="domain" description="RNA polymerase sigma factor 70 region 4 type 2" evidence="7">
    <location>
        <begin position="152"/>
        <end position="202"/>
    </location>
</feature>
<feature type="domain" description="RNA polymerase sigma-70 region 2" evidence="6">
    <location>
        <begin position="54"/>
        <end position="119"/>
    </location>
</feature>
<dbReference type="InterPro" id="IPR013249">
    <property type="entry name" value="RNA_pol_sigma70_r4_t2"/>
</dbReference>
<evidence type="ECO:0000256" key="4">
    <source>
        <dbReference type="ARBA" id="ARBA00023125"/>
    </source>
</evidence>
<keyword evidence="4" id="KW-0238">DNA-binding</keyword>
<evidence type="ECO:0000256" key="3">
    <source>
        <dbReference type="ARBA" id="ARBA00023082"/>
    </source>
</evidence>
<keyword evidence="5" id="KW-0804">Transcription</keyword>
<dbReference type="Gene3D" id="1.10.1740.10">
    <property type="match status" value="1"/>
</dbReference>